<evidence type="ECO:0000256" key="1">
    <source>
        <dbReference type="SAM" id="MobiDB-lite"/>
    </source>
</evidence>
<reference evidence="2 3" key="1">
    <citation type="submission" date="2017-03" db="EMBL/GenBank/DDBJ databases">
        <title>WGS assembly of Porphyra umbilicalis.</title>
        <authorList>
            <person name="Brawley S.H."/>
            <person name="Blouin N.A."/>
            <person name="Ficko-Blean E."/>
            <person name="Wheeler G.L."/>
            <person name="Lohr M."/>
            <person name="Goodson H.V."/>
            <person name="Jenkins J.W."/>
            <person name="Blaby-Haas C.E."/>
            <person name="Helliwell K.E."/>
            <person name="Chan C."/>
            <person name="Marriage T."/>
            <person name="Bhattacharya D."/>
            <person name="Klein A.S."/>
            <person name="Badis Y."/>
            <person name="Brodie J."/>
            <person name="Cao Y."/>
            <person name="Collen J."/>
            <person name="Dittami S.M."/>
            <person name="Gachon C.M."/>
            <person name="Green B.R."/>
            <person name="Karpowicz S."/>
            <person name="Kim J.W."/>
            <person name="Kudahl U."/>
            <person name="Lin S."/>
            <person name="Michel G."/>
            <person name="Mittag M."/>
            <person name="Olson B.J."/>
            <person name="Pangilinan J."/>
            <person name="Peng Y."/>
            <person name="Qiu H."/>
            <person name="Shu S."/>
            <person name="Singer J.T."/>
            <person name="Smith A.G."/>
            <person name="Sprecher B.N."/>
            <person name="Wagner V."/>
            <person name="Wang W."/>
            <person name="Wang Z.-Y."/>
            <person name="Yan J."/>
            <person name="Yarish C."/>
            <person name="Zoeuner-Riek S."/>
            <person name="Zhuang Y."/>
            <person name="Zou Y."/>
            <person name="Lindquist E.A."/>
            <person name="Grimwood J."/>
            <person name="Barry K."/>
            <person name="Rokhsar D.S."/>
            <person name="Schmutz J."/>
            <person name="Stiller J.W."/>
            <person name="Grossman A.R."/>
            <person name="Prochnik S.E."/>
        </authorList>
    </citation>
    <scope>NUCLEOTIDE SEQUENCE [LARGE SCALE GENOMIC DNA]</scope>
    <source>
        <strain evidence="2">4086291</strain>
    </source>
</reference>
<dbReference type="Gene3D" id="2.60.120.620">
    <property type="entry name" value="q2cbj1_9rhob like domain"/>
    <property type="match status" value="1"/>
</dbReference>
<proteinExistence type="predicted"/>
<gene>
    <name evidence="2" type="ORF">BU14_0877s0002</name>
</gene>
<dbReference type="PANTHER" id="PTHR33099:SF7">
    <property type="entry name" value="MYND-TYPE DOMAIN-CONTAINING PROTEIN"/>
    <property type="match status" value="1"/>
</dbReference>
<dbReference type="AlphaFoldDB" id="A0A1X6NNE3"/>
<organism evidence="2 3">
    <name type="scientific">Porphyra umbilicalis</name>
    <name type="common">Purple laver</name>
    <name type="synonym">Red alga</name>
    <dbReference type="NCBI Taxonomy" id="2786"/>
    <lineage>
        <taxon>Eukaryota</taxon>
        <taxon>Rhodophyta</taxon>
        <taxon>Bangiophyceae</taxon>
        <taxon>Bangiales</taxon>
        <taxon>Bangiaceae</taxon>
        <taxon>Porphyra</taxon>
    </lineage>
</organism>
<dbReference type="EMBL" id="KV919300">
    <property type="protein sequence ID" value="OSX70169.1"/>
    <property type="molecule type" value="Genomic_DNA"/>
</dbReference>
<keyword evidence="3" id="KW-1185">Reference proteome</keyword>
<dbReference type="OrthoDB" id="27483at2759"/>
<dbReference type="Proteomes" id="UP000218209">
    <property type="component" value="Unassembled WGS sequence"/>
</dbReference>
<protein>
    <recommendedName>
        <fullName evidence="4">Fe2OG dioxygenase domain-containing protein</fullName>
    </recommendedName>
</protein>
<feature type="region of interest" description="Disordered" evidence="1">
    <location>
        <begin position="183"/>
        <end position="203"/>
    </location>
</feature>
<dbReference type="PANTHER" id="PTHR33099">
    <property type="entry name" value="FE2OG DIOXYGENASE DOMAIN-CONTAINING PROTEIN"/>
    <property type="match status" value="1"/>
</dbReference>
<accession>A0A1X6NNE3</accession>
<evidence type="ECO:0000313" key="3">
    <source>
        <dbReference type="Proteomes" id="UP000218209"/>
    </source>
</evidence>
<name>A0A1X6NNE3_PORUM</name>
<evidence type="ECO:0008006" key="4">
    <source>
        <dbReference type="Google" id="ProtNLM"/>
    </source>
</evidence>
<evidence type="ECO:0000313" key="2">
    <source>
        <dbReference type="EMBL" id="OSX70169.1"/>
    </source>
</evidence>
<sequence length="297" mass="28422">MTSPAAFATNDAPAASNAAAAAADADAVSTNVDAAAVDADAAATDANAAAADDDAAAAAANPAAAAAAAAAAVAALGGAAASAPFVRGAATLTDVAVWDCAQIDATAVGQGDACTDAVHGVATALAVRALGADPARRLTVSLHKLLLYGPGGHFDRHVDAEKAPGMRGTLALQLPVVGGTGGGGDRLAGGGGDPVGDTRPRGGLHTPPGLTAWAAVWYADCMHRVGVVTHGRRVVLVYNLIGGPSTGCGEAFPGVSSAQLVGVLGGGADVHNAAAIAAAATPAAPPAAATIRAYLRR</sequence>
<feature type="compositionally biased region" description="Gly residues" evidence="1">
    <location>
        <begin position="183"/>
        <end position="194"/>
    </location>
</feature>